<gene>
    <name evidence="13" type="ORF">VE01_00528</name>
</gene>
<evidence type="ECO:0000256" key="11">
    <source>
        <dbReference type="SAM" id="MobiDB-lite"/>
    </source>
</evidence>
<comment type="subcellular location">
    <subcellularLocation>
        <location evidence="1">Membrane</location>
        <topology evidence="1">Multi-pass membrane protein</topology>
    </subcellularLocation>
</comment>
<evidence type="ECO:0000256" key="2">
    <source>
        <dbReference type="ARBA" id="ARBA00006175"/>
    </source>
</evidence>
<evidence type="ECO:0000313" key="13">
    <source>
        <dbReference type="EMBL" id="OBU01860.1"/>
    </source>
</evidence>
<feature type="region of interest" description="Disordered" evidence="11">
    <location>
        <begin position="1"/>
        <end position="31"/>
    </location>
</feature>
<dbReference type="NCBIfam" id="TIGR00861">
    <property type="entry name" value="MIP"/>
    <property type="match status" value="1"/>
</dbReference>
<evidence type="ECO:0000256" key="1">
    <source>
        <dbReference type="ARBA" id="ARBA00004141"/>
    </source>
</evidence>
<feature type="transmembrane region" description="Helical" evidence="12">
    <location>
        <begin position="264"/>
        <end position="284"/>
    </location>
</feature>
<dbReference type="InterPro" id="IPR050363">
    <property type="entry name" value="MIP/Aquaporin"/>
</dbReference>
<evidence type="ECO:0000256" key="6">
    <source>
        <dbReference type="ARBA" id="ARBA00022989"/>
    </source>
</evidence>
<dbReference type="FunFam" id="1.20.1080.10:FF:000027">
    <property type="entry name" value="MIP aquaporin"/>
    <property type="match status" value="1"/>
</dbReference>
<dbReference type="GO" id="GO:0005886">
    <property type="term" value="C:plasma membrane"/>
    <property type="evidence" value="ECO:0007669"/>
    <property type="project" value="TreeGrafter"/>
</dbReference>
<dbReference type="GeneID" id="28833914"/>
<evidence type="ECO:0000256" key="5">
    <source>
        <dbReference type="ARBA" id="ARBA00022737"/>
    </source>
</evidence>
<dbReference type="SUPFAM" id="SSF81338">
    <property type="entry name" value="Aquaporin-like"/>
    <property type="match status" value="1"/>
</dbReference>
<feature type="transmembrane region" description="Helical" evidence="12">
    <location>
        <begin position="162"/>
        <end position="183"/>
    </location>
</feature>
<dbReference type="PRINTS" id="PR02019">
    <property type="entry name" value="AQUAPORIN7"/>
</dbReference>
<evidence type="ECO:0000256" key="3">
    <source>
        <dbReference type="ARBA" id="ARBA00022448"/>
    </source>
</evidence>
<proteinExistence type="inferred from homology"/>
<reference evidence="13 14" key="1">
    <citation type="submission" date="2016-03" db="EMBL/GenBank/DDBJ databases">
        <title>Comparative genomics of Pseudogymnoascus destructans, the fungus causing white-nose syndrome of bats.</title>
        <authorList>
            <person name="Palmer J.M."/>
            <person name="Drees K.P."/>
            <person name="Foster J.T."/>
            <person name="Lindner D.L."/>
        </authorList>
    </citation>
    <scope>NUCLEOTIDE SEQUENCE [LARGE SCALE GENOMIC DNA]</scope>
    <source>
        <strain evidence="13 14">UAMH 10579</strain>
    </source>
</reference>
<sequence length="411" mass="45580">MSSDQNLQERKLPGCNGPIIRDPDEKIATPNRGHAKHFENATSEVIASPISKNQDADLSVGKEEGGRATVLQEEFKEREKQISHLRERVGLSEDPHIRPEQESTNRFSWPSFRVVFREPFAEFFGTMVMVMFGNGSVAQVLLGGGEINAPRKNGYGSYQGINWGWGIGIFFGIYIAGDSGCYLNPAITMGFCLFRKLPWRRCPIYFLAQCLGGFVGAGVVYANNVNGIDKFEGHGIRNVPPSPTTIAAIFCTYPQPFLAKTSQFVSEFVASSILMFAIFALKDVSNPGAMGKSGPGPLFPLGLFFLIFGLGAAFGWDTGYAINLARDFGPRLMSYILGYGPGVWSAGGYYFWIPMVAPFCGCAFGGFLYDAFIYTGSESRLNRQWWGLKELYDNRHRLMKRGHLNSRKHEV</sequence>
<dbReference type="STRING" id="342668.A0A2P2SYF1"/>
<keyword evidence="14" id="KW-1185">Reference proteome</keyword>
<evidence type="ECO:0008006" key="15">
    <source>
        <dbReference type="Google" id="ProtNLM"/>
    </source>
</evidence>
<dbReference type="Pfam" id="PF00230">
    <property type="entry name" value="MIP"/>
    <property type="match status" value="1"/>
</dbReference>
<dbReference type="InterPro" id="IPR000425">
    <property type="entry name" value="MIP"/>
</dbReference>
<dbReference type="RefSeq" id="XP_018135592.1">
    <property type="nucleotide sequence ID" value="XM_018270059.2"/>
</dbReference>
<dbReference type="PANTHER" id="PTHR43829">
    <property type="entry name" value="AQUAPORIN OR AQUAGLYCEROPORIN RELATED"/>
    <property type="match status" value="1"/>
</dbReference>
<dbReference type="PRINTS" id="PR00783">
    <property type="entry name" value="MINTRINSICP"/>
</dbReference>
<feature type="transmembrane region" description="Helical" evidence="12">
    <location>
        <begin position="296"/>
        <end position="316"/>
    </location>
</feature>
<keyword evidence="6 12" id="KW-1133">Transmembrane helix</keyword>
<protein>
    <recommendedName>
        <fullName evidence="15">Aquaporin</fullName>
    </recommendedName>
</protein>
<keyword evidence="5" id="KW-0677">Repeat</keyword>
<dbReference type="GO" id="GO:0015250">
    <property type="term" value="F:water channel activity"/>
    <property type="evidence" value="ECO:0007669"/>
    <property type="project" value="TreeGrafter"/>
</dbReference>
<feature type="transmembrane region" description="Helical" evidence="12">
    <location>
        <begin position="349"/>
        <end position="374"/>
    </location>
</feature>
<comment type="catalytic activity">
    <reaction evidence="8">
        <text>H2O(in) = H2O(out)</text>
        <dbReference type="Rhea" id="RHEA:29667"/>
        <dbReference type="ChEBI" id="CHEBI:15377"/>
    </reaction>
</comment>
<comment type="catalytic activity">
    <reaction evidence="9">
        <text>glycerol(in) = glycerol(out)</text>
        <dbReference type="Rhea" id="RHEA:29675"/>
        <dbReference type="ChEBI" id="CHEBI:17754"/>
    </reaction>
</comment>
<dbReference type="AlphaFoldDB" id="A0A2P2SYF1"/>
<name>A0A2P2SYF1_9PEZI</name>
<keyword evidence="3 10" id="KW-0813">Transport</keyword>
<feature type="transmembrane region" description="Helical" evidence="12">
    <location>
        <begin position="120"/>
        <end position="142"/>
    </location>
</feature>
<keyword evidence="4 10" id="KW-0812">Transmembrane</keyword>
<dbReference type="EMBL" id="KV460206">
    <property type="protein sequence ID" value="OBU01860.1"/>
    <property type="molecule type" value="Genomic_DNA"/>
</dbReference>
<evidence type="ECO:0000313" key="14">
    <source>
        <dbReference type="Proteomes" id="UP000091956"/>
    </source>
</evidence>
<evidence type="ECO:0000256" key="10">
    <source>
        <dbReference type="RuleBase" id="RU000477"/>
    </source>
</evidence>
<organism evidence="13 14">
    <name type="scientific">Pseudogymnoascus verrucosus</name>
    <dbReference type="NCBI Taxonomy" id="342668"/>
    <lineage>
        <taxon>Eukaryota</taxon>
        <taxon>Fungi</taxon>
        <taxon>Dikarya</taxon>
        <taxon>Ascomycota</taxon>
        <taxon>Pezizomycotina</taxon>
        <taxon>Leotiomycetes</taxon>
        <taxon>Thelebolales</taxon>
        <taxon>Thelebolaceae</taxon>
        <taxon>Pseudogymnoascus</taxon>
    </lineage>
</organism>
<evidence type="ECO:0000256" key="4">
    <source>
        <dbReference type="ARBA" id="ARBA00022692"/>
    </source>
</evidence>
<evidence type="ECO:0000256" key="7">
    <source>
        <dbReference type="ARBA" id="ARBA00023136"/>
    </source>
</evidence>
<reference evidence="14" key="2">
    <citation type="journal article" date="2018" name="Nat. Commun.">
        <title>Extreme sensitivity to ultraviolet light in the fungal pathogen causing white-nose syndrome of bats.</title>
        <authorList>
            <person name="Palmer J.M."/>
            <person name="Drees K.P."/>
            <person name="Foster J.T."/>
            <person name="Lindner D.L."/>
        </authorList>
    </citation>
    <scope>NUCLEOTIDE SEQUENCE [LARGE SCALE GENOMIC DNA]</scope>
    <source>
        <strain evidence="14">UAMH 10579</strain>
    </source>
</reference>
<dbReference type="CDD" id="cd00333">
    <property type="entry name" value="MIP"/>
    <property type="match status" value="1"/>
</dbReference>
<evidence type="ECO:0000256" key="12">
    <source>
        <dbReference type="SAM" id="Phobius"/>
    </source>
</evidence>
<dbReference type="InterPro" id="IPR023271">
    <property type="entry name" value="Aquaporin-like"/>
</dbReference>
<evidence type="ECO:0000256" key="9">
    <source>
        <dbReference type="ARBA" id="ARBA00049405"/>
    </source>
</evidence>
<keyword evidence="7 12" id="KW-0472">Membrane</keyword>
<dbReference type="OrthoDB" id="3222at2759"/>
<dbReference type="Gene3D" id="1.20.1080.10">
    <property type="entry name" value="Glycerol uptake facilitator protein"/>
    <property type="match status" value="1"/>
</dbReference>
<evidence type="ECO:0000256" key="8">
    <source>
        <dbReference type="ARBA" id="ARBA00034651"/>
    </source>
</evidence>
<accession>A0A2P2SYF1</accession>
<feature type="transmembrane region" description="Helical" evidence="12">
    <location>
        <begin position="204"/>
        <end position="222"/>
    </location>
</feature>
<dbReference type="PANTHER" id="PTHR43829:SF9">
    <property type="entry name" value="AQUAPORIN-9"/>
    <property type="match status" value="1"/>
</dbReference>
<comment type="similarity">
    <text evidence="2 10">Belongs to the MIP/aquaporin (TC 1.A.8) family.</text>
</comment>
<dbReference type="Proteomes" id="UP000091956">
    <property type="component" value="Unassembled WGS sequence"/>
</dbReference>
<dbReference type="GO" id="GO:0015254">
    <property type="term" value="F:glycerol channel activity"/>
    <property type="evidence" value="ECO:0007669"/>
    <property type="project" value="TreeGrafter"/>
</dbReference>